<dbReference type="InterPro" id="IPR032179">
    <property type="entry name" value="Cry22Aa_Ig-like"/>
</dbReference>
<gene>
    <name evidence="3" type="ORF">STIAU_0763</name>
</gene>
<organism evidence="3 4">
    <name type="scientific">Stigmatella aurantiaca (strain DW4/3-1)</name>
    <dbReference type="NCBI Taxonomy" id="378806"/>
    <lineage>
        <taxon>Bacteria</taxon>
        <taxon>Pseudomonadati</taxon>
        <taxon>Myxococcota</taxon>
        <taxon>Myxococcia</taxon>
        <taxon>Myxococcales</taxon>
        <taxon>Cystobacterineae</taxon>
        <taxon>Archangiaceae</taxon>
        <taxon>Stigmatella</taxon>
    </lineage>
</organism>
<reference evidence="3 4" key="1">
    <citation type="submission" date="2006-04" db="EMBL/GenBank/DDBJ databases">
        <authorList>
            <person name="Nierman W.C."/>
        </authorList>
    </citation>
    <scope>NUCLEOTIDE SEQUENCE [LARGE SCALE GENOMIC DNA]</scope>
    <source>
        <strain evidence="3 4">DW4/3-1</strain>
    </source>
</reference>
<feature type="compositionally biased region" description="Basic residues" evidence="1">
    <location>
        <begin position="1"/>
        <end position="16"/>
    </location>
</feature>
<dbReference type="Gene3D" id="2.60.40.10">
    <property type="entry name" value="Immunoglobulins"/>
    <property type="match status" value="1"/>
</dbReference>
<name>Q08YW4_STIAD</name>
<evidence type="ECO:0000259" key="2">
    <source>
        <dbReference type="Pfam" id="PF16403"/>
    </source>
</evidence>
<accession>Q08YW4</accession>
<feature type="domain" description="Pesticidal crystal protein Cry22Aa Ig-like" evidence="2">
    <location>
        <begin position="343"/>
        <end position="415"/>
    </location>
</feature>
<evidence type="ECO:0000313" key="3">
    <source>
        <dbReference type="EMBL" id="EAU65666.1"/>
    </source>
</evidence>
<evidence type="ECO:0000256" key="1">
    <source>
        <dbReference type="SAM" id="MobiDB-lite"/>
    </source>
</evidence>
<proteinExistence type="predicted"/>
<dbReference type="Proteomes" id="UP000032702">
    <property type="component" value="Unassembled WGS sequence"/>
</dbReference>
<protein>
    <recommendedName>
        <fullName evidence="2">Pesticidal crystal protein Cry22Aa Ig-like domain-containing protein</fullName>
    </recommendedName>
</protein>
<feature type="region of interest" description="Disordered" evidence="1">
    <location>
        <begin position="1"/>
        <end position="29"/>
    </location>
</feature>
<sequence length="421" mass="44622">MPTLPRRRLHGLHHRLGAQPGEQEGHGSRRCAHPAVDFLHQFPSLRLISGQPHHVPGHLGQARSPMKIRSALSALALPCVLACAGPLESPAFESSSTASIGDAVQNGDCVTQQVSAVAPGSGAGYPAPTAFPVNAGWEYEVTVQGTYFANDGLYADARYSSRFNGPWQDTPAHYESSGPTLLDLQFWDGAASAFVSPNWGAFSSSHTYSTRWTAASGQLRVRINDDYAGNNSGSLSVTVCHVLDHPSCPGDVQGPTLILHDSSAMTLECGLETWADPGAEAWDVACTPLEVHRYNAGSDASGPGPQTFAEGTYPVQYIAWNSVGTTVSAIRSVQVDDRRPPVLTLKGPANVTHTCGSPWVDPGVEAMDACYGDVTPAVRKTGEVNGWAAGTYQVVYEVTDSGGNSATPVTRTVQVARCPWE</sequence>
<dbReference type="InterPro" id="IPR013783">
    <property type="entry name" value="Ig-like_fold"/>
</dbReference>
<dbReference type="AlphaFoldDB" id="Q08YW4"/>
<dbReference type="Pfam" id="PF16403">
    <property type="entry name" value="Bact_surface_Ig-like"/>
    <property type="match status" value="1"/>
</dbReference>
<dbReference type="EMBL" id="AAMD01000075">
    <property type="protein sequence ID" value="EAU65666.1"/>
    <property type="molecule type" value="Genomic_DNA"/>
</dbReference>
<evidence type="ECO:0000313" key="4">
    <source>
        <dbReference type="Proteomes" id="UP000032702"/>
    </source>
</evidence>
<comment type="caution">
    <text evidence="3">The sequence shown here is derived from an EMBL/GenBank/DDBJ whole genome shotgun (WGS) entry which is preliminary data.</text>
</comment>